<dbReference type="Proteomes" id="UP001163726">
    <property type="component" value="Chromosome"/>
</dbReference>
<sequence>MDKPSNYKSLLNKFSAWLKQASEDETRSMAQGVDLLQDWIEAGVEVHQESLKNSLFYLKRDLASFYEDYQRETNESPYYLSVKEQLWQNLAEMTDKTQLEWREFSSDTAHNGIYLAGEEVGFGILECTNCGEKIKISHAQQIHPCFNCQHHEFRRRSTAP</sequence>
<dbReference type="RefSeq" id="WP_268074965.1">
    <property type="nucleotide sequence ID" value="NZ_CP109965.1"/>
</dbReference>
<protein>
    <recommendedName>
        <fullName evidence="3">Zinc ribbon family protein</fullName>
    </recommendedName>
</protein>
<dbReference type="Pfam" id="PF07295">
    <property type="entry name" value="DUF1451"/>
    <property type="match status" value="1"/>
</dbReference>
<dbReference type="EMBL" id="CP109965">
    <property type="protein sequence ID" value="WAJ70615.1"/>
    <property type="molecule type" value="Genomic_DNA"/>
</dbReference>
<evidence type="ECO:0000313" key="2">
    <source>
        <dbReference type="Proteomes" id="UP001163726"/>
    </source>
</evidence>
<keyword evidence="2" id="KW-1185">Reference proteome</keyword>
<dbReference type="InterPro" id="IPR009912">
    <property type="entry name" value="DUF1451"/>
</dbReference>
<proteinExistence type="predicted"/>
<organism evidence="1 2">
    <name type="scientific">Catenovulum adriaticum</name>
    <dbReference type="NCBI Taxonomy" id="2984846"/>
    <lineage>
        <taxon>Bacteria</taxon>
        <taxon>Pseudomonadati</taxon>
        <taxon>Pseudomonadota</taxon>
        <taxon>Gammaproteobacteria</taxon>
        <taxon>Alteromonadales</taxon>
        <taxon>Alteromonadaceae</taxon>
        <taxon>Catenovulum</taxon>
    </lineage>
</organism>
<name>A0ABY7AQ82_9ALTE</name>
<evidence type="ECO:0008006" key="3">
    <source>
        <dbReference type="Google" id="ProtNLM"/>
    </source>
</evidence>
<evidence type="ECO:0000313" key="1">
    <source>
        <dbReference type="EMBL" id="WAJ70615.1"/>
    </source>
</evidence>
<dbReference type="Gene3D" id="3.20.140.10">
    <property type="entry name" value="nicotinate phosphoribosyltransferase"/>
    <property type="match status" value="1"/>
</dbReference>
<accession>A0ABY7AQ82</accession>
<reference evidence="1" key="1">
    <citation type="submission" date="2022-10" db="EMBL/GenBank/DDBJ databases">
        <title>Catenovulum adriacola sp. nov. isolated in the Harbour of Susak.</title>
        <authorList>
            <person name="Schoch T."/>
            <person name="Reich S.J."/>
            <person name="Stoeferle S."/>
            <person name="Flaiz M."/>
            <person name="Kazda M."/>
            <person name="Riedel C.U."/>
            <person name="Duerre P."/>
        </authorList>
    </citation>
    <scope>NUCLEOTIDE SEQUENCE</scope>
    <source>
        <strain evidence="1">TS8</strain>
    </source>
</reference>
<gene>
    <name evidence="1" type="ORF">OLW01_02010</name>
</gene>